<dbReference type="EMBL" id="DS547091">
    <property type="protein sequence ID" value="EDR16179.1"/>
    <property type="molecule type" value="Genomic_DNA"/>
</dbReference>
<dbReference type="HOGENOM" id="CLU_953360_0_0_1"/>
<dbReference type="InParanoid" id="B0CQC0"/>
<accession>B0CQC0</accession>
<evidence type="ECO:0000313" key="2">
    <source>
        <dbReference type="Proteomes" id="UP000001194"/>
    </source>
</evidence>
<name>B0CQC0_LACBS</name>
<proteinExistence type="predicted"/>
<organism evidence="2">
    <name type="scientific">Laccaria bicolor (strain S238N-H82 / ATCC MYA-4686)</name>
    <name type="common">Bicoloured deceiver</name>
    <name type="synonym">Laccaria laccata var. bicolor</name>
    <dbReference type="NCBI Taxonomy" id="486041"/>
    <lineage>
        <taxon>Eukaryota</taxon>
        <taxon>Fungi</taxon>
        <taxon>Dikarya</taxon>
        <taxon>Basidiomycota</taxon>
        <taxon>Agaricomycotina</taxon>
        <taxon>Agaricomycetes</taxon>
        <taxon>Agaricomycetidae</taxon>
        <taxon>Agaricales</taxon>
        <taxon>Agaricineae</taxon>
        <taxon>Hydnangiaceae</taxon>
        <taxon>Laccaria</taxon>
    </lineage>
</organism>
<dbReference type="RefSeq" id="XP_001874387.1">
    <property type="nucleotide sequence ID" value="XM_001874352.1"/>
</dbReference>
<sequence length="292" mass="32199">MSSSPSKVLLVQCLEALQPKLGTADVVTQSTGLAGHSVGTSENASVMVHRMLNFEYYQCFLSIPTSKFNRTLLIHSLFMSDNAPLDNVFTIKHDTKCARGPSLHYHSSFEEMKGEFSPSRGFEKSLPILNEKNFGPNRWFGTELRQHYVDRGWSEAPAACGGVMWSNRPAAHATTPSEARVGVVLLSGASKDLTDAVQREGKHCLGIGENYQGGAGWVPGFKSRTGRRNYLGKIQRSEHWQDSGLFAQPNNRSGSGELEGLALLFLNFNLVSTPTFKLQMQSARRVIYSLAQ</sequence>
<dbReference type="KEGG" id="lbc:LACBIDRAFT_321427"/>
<dbReference type="GeneID" id="6069128"/>
<protein>
    <submittedName>
        <fullName evidence="1">Predicted protein</fullName>
    </submittedName>
</protein>
<evidence type="ECO:0000313" key="1">
    <source>
        <dbReference type="EMBL" id="EDR16179.1"/>
    </source>
</evidence>
<dbReference type="Proteomes" id="UP000001194">
    <property type="component" value="Unassembled WGS sequence"/>
</dbReference>
<keyword evidence="2" id="KW-1185">Reference proteome</keyword>
<dbReference type="AlphaFoldDB" id="B0CQC0"/>
<gene>
    <name evidence="1" type="ORF">LACBIDRAFT_321427</name>
</gene>
<reference evidence="1 2" key="1">
    <citation type="journal article" date="2008" name="Nature">
        <title>The genome of Laccaria bicolor provides insights into mycorrhizal symbiosis.</title>
        <authorList>
            <person name="Martin F."/>
            <person name="Aerts A."/>
            <person name="Ahren D."/>
            <person name="Brun A."/>
            <person name="Danchin E.G.J."/>
            <person name="Duchaussoy F."/>
            <person name="Gibon J."/>
            <person name="Kohler A."/>
            <person name="Lindquist E."/>
            <person name="Pereda V."/>
            <person name="Salamov A."/>
            <person name="Shapiro H.J."/>
            <person name="Wuyts J."/>
            <person name="Blaudez D."/>
            <person name="Buee M."/>
            <person name="Brokstein P."/>
            <person name="Canbaeck B."/>
            <person name="Cohen D."/>
            <person name="Courty P.E."/>
            <person name="Coutinho P.M."/>
            <person name="Delaruelle C."/>
            <person name="Detter J.C."/>
            <person name="Deveau A."/>
            <person name="DiFazio S."/>
            <person name="Duplessis S."/>
            <person name="Fraissinet-Tachet L."/>
            <person name="Lucic E."/>
            <person name="Frey-Klett P."/>
            <person name="Fourrey C."/>
            <person name="Feussner I."/>
            <person name="Gay G."/>
            <person name="Grimwood J."/>
            <person name="Hoegger P.J."/>
            <person name="Jain P."/>
            <person name="Kilaru S."/>
            <person name="Labbe J."/>
            <person name="Lin Y.C."/>
            <person name="Legue V."/>
            <person name="Le Tacon F."/>
            <person name="Marmeisse R."/>
            <person name="Melayah D."/>
            <person name="Montanini B."/>
            <person name="Muratet M."/>
            <person name="Nehls U."/>
            <person name="Niculita-Hirzel H."/>
            <person name="Oudot-Le Secq M.P."/>
            <person name="Peter M."/>
            <person name="Quesneville H."/>
            <person name="Rajashekar B."/>
            <person name="Reich M."/>
            <person name="Rouhier N."/>
            <person name="Schmutz J."/>
            <person name="Yin T."/>
            <person name="Chalot M."/>
            <person name="Henrissat B."/>
            <person name="Kuees U."/>
            <person name="Lucas S."/>
            <person name="Van de Peer Y."/>
            <person name="Podila G.K."/>
            <person name="Polle A."/>
            <person name="Pukkila P.J."/>
            <person name="Richardson P.M."/>
            <person name="Rouze P."/>
            <person name="Sanders I.R."/>
            <person name="Stajich J.E."/>
            <person name="Tunlid A."/>
            <person name="Tuskan G."/>
            <person name="Grigoriev I.V."/>
        </authorList>
    </citation>
    <scope>NUCLEOTIDE SEQUENCE [LARGE SCALE GENOMIC DNA]</scope>
    <source>
        <strain evidence="2">S238N-H82 / ATCC MYA-4686</strain>
    </source>
</reference>